<accession>A0A7S0MC06</accession>
<dbReference type="EMBL" id="HBEZ01026611">
    <property type="protein sequence ID" value="CAD8637046.1"/>
    <property type="molecule type" value="Transcribed_RNA"/>
</dbReference>
<sequence>MMIWKNLLVVAVALPLVVACVENTINSVSYEELRNLLESERQRADAGWQRADAERQRADAAEIKLEQENSRRSRILAKCNDFSEIYSKALSLADSLPSDAFVPHIRSLEEFPDDANAKGGEYLAITAASTHEEREKAAAELKKYQPKFRISNMSTDPQSDESSHAYQDRGKTNDIVFSYDFVWGVERVKNHDEALFAATIVTAHEKAHHLGHNNRYKGTDTTPEKFRLQDVGDGEAGEVFEKRLLGGRIELLFVFNPSSSEGEFSAVFFPVSGALANIPCLLKPSFFTDFLKEPRKPVLNQDYSNILPGYVCENPALISGSALKSELSKPPSYPAAQADPITPTKNGCRLRAGFPSSCKWLPGVDRNPRRSNCIPRRVPQLQLSPSKQT</sequence>
<feature type="region of interest" description="Disordered" evidence="1">
    <location>
        <begin position="364"/>
        <end position="389"/>
    </location>
</feature>
<evidence type="ECO:0000256" key="1">
    <source>
        <dbReference type="SAM" id="MobiDB-lite"/>
    </source>
</evidence>
<dbReference type="PROSITE" id="PS51257">
    <property type="entry name" value="PROKAR_LIPOPROTEIN"/>
    <property type="match status" value="1"/>
</dbReference>
<protein>
    <submittedName>
        <fullName evidence="3">Uncharacterized protein</fullName>
    </submittedName>
</protein>
<gene>
    <name evidence="3" type="ORF">CCUR1050_LOCUS14730</name>
</gene>
<evidence type="ECO:0000313" key="3">
    <source>
        <dbReference type="EMBL" id="CAD8637046.1"/>
    </source>
</evidence>
<proteinExistence type="predicted"/>
<name>A0A7S0MC06_9CRYP</name>
<feature type="chain" id="PRO_5031336505" evidence="2">
    <location>
        <begin position="20"/>
        <end position="389"/>
    </location>
</feature>
<reference evidence="3" key="1">
    <citation type="submission" date="2021-01" db="EMBL/GenBank/DDBJ databases">
        <authorList>
            <person name="Corre E."/>
            <person name="Pelletier E."/>
            <person name="Niang G."/>
            <person name="Scheremetjew M."/>
            <person name="Finn R."/>
            <person name="Kale V."/>
            <person name="Holt S."/>
            <person name="Cochrane G."/>
            <person name="Meng A."/>
            <person name="Brown T."/>
            <person name="Cohen L."/>
        </authorList>
    </citation>
    <scope>NUCLEOTIDE SEQUENCE</scope>
    <source>
        <strain evidence="3">CCAP979/52</strain>
    </source>
</reference>
<organism evidence="3">
    <name type="scientific">Cryptomonas curvata</name>
    <dbReference type="NCBI Taxonomy" id="233186"/>
    <lineage>
        <taxon>Eukaryota</taxon>
        <taxon>Cryptophyceae</taxon>
        <taxon>Cryptomonadales</taxon>
        <taxon>Cryptomonadaceae</taxon>
        <taxon>Cryptomonas</taxon>
    </lineage>
</organism>
<dbReference type="AlphaFoldDB" id="A0A7S0MC06"/>
<keyword evidence="2" id="KW-0732">Signal</keyword>
<evidence type="ECO:0000256" key="2">
    <source>
        <dbReference type="SAM" id="SignalP"/>
    </source>
</evidence>
<feature type="signal peptide" evidence="2">
    <location>
        <begin position="1"/>
        <end position="19"/>
    </location>
</feature>